<keyword evidence="6" id="KW-1185">Reference proteome</keyword>
<evidence type="ECO:0000256" key="2">
    <source>
        <dbReference type="ARBA" id="ARBA00023180"/>
    </source>
</evidence>
<keyword evidence="3" id="KW-0472">Membrane</keyword>
<evidence type="ECO:0000313" key="5">
    <source>
        <dbReference type="EMBL" id="KAL3875456.1"/>
    </source>
</evidence>
<dbReference type="SUPFAM" id="SSF57302">
    <property type="entry name" value="Snake toxin-like"/>
    <property type="match status" value="1"/>
</dbReference>
<evidence type="ECO:0000313" key="6">
    <source>
        <dbReference type="Proteomes" id="UP001634394"/>
    </source>
</evidence>
<dbReference type="InterPro" id="IPR045860">
    <property type="entry name" value="Snake_toxin-like_sf"/>
</dbReference>
<keyword evidence="3" id="KW-0812">Transmembrane</keyword>
<proteinExistence type="predicted"/>
<dbReference type="Pfam" id="PF17064">
    <property type="entry name" value="QVR"/>
    <property type="match status" value="1"/>
</dbReference>
<organism evidence="4 6">
    <name type="scientific">Sinanodonta woodiana</name>
    <name type="common">Chinese pond mussel</name>
    <name type="synonym">Anodonta woodiana</name>
    <dbReference type="NCBI Taxonomy" id="1069815"/>
    <lineage>
        <taxon>Eukaryota</taxon>
        <taxon>Metazoa</taxon>
        <taxon>Spiralia</taxon>
        <taxon>Lophotrochozoa</taxon>
        <taxon>Mollusca</taxon>
        <taxon>Bivalvia</taxon>
        <taxon>Autobranchia</taxon>
        <taxon>Heteroconchia</taxon>
        <taxon>Palaeoheterodonta</taxon>
        <taxon>Unionida</taxon>
        <taxon>Unionoidea</taxon>
        <taxon>Unionidae</taxon>
        <taxon>Unioninae</taxon>
        <taxon>Sinanodonta</taxon>
    </lineage>
</organism>
<dbReference type="EMBL" id="JBJQND010000005">
    <property type="protein sequence ID" value="KAL3875456.1"/>
    <property type="molecule type" value="Genomic_DNA"/>
</dbReference>
<evidence type="ECO:0008006" key="7">
    <source>
        <dbReference type="Google" id="ProtNLM"/>
    </source>
</evidence>
<keyword evidence="1" id="KW-0732">Signal</keyword>
<sequence length="139" mass="15616">MLLIPDKRILTSFSKKQVTSMVHLRMLECLMCVQCASTIEPECEYGHILPTNCSKGEDKYCIKYEGTIRKGKVVFRGCSAEDVKSKCSIQRIENEMVHVCFSSCDVDGCNNAPWLTSNVSVKLMIALFLTTVLLWLGIV</sequence>
<keyword evidence="2" id="KW-0325">Glycoprotein</keyword>
<dbReference type="Proteomes" id="UP001634394">
    <property type="component" value="Unassembled WGS sequence"/>
</dbReference>
<comment type="caution">
    <text evidence="4">The sequence shown here is derived from an EMBL/GenBank/DDBJ whole genome shotgun (WGS) entry which is preliminary data.</text>
</comment>
<protein>
    <recommendedName>
        <fullName evidence="7">Protein quiver</fullName>
    </recommendedName>
</protein>
<evidence type="ECO:0000256" key="1">
    <source>
        <dbReference type="ARBA" id="ARBA00022729"/>
    </source>
</evidence>
<name>A0ABD3WPF0_SINWO</name>
<feature type="transmembrane region" description="Helical" evidence="3">
    <location>
        <begin position="119"/>
        <end position="138"/>
    </location>
</feature>
<dbReference type="EMBL" id="JBJQND010000005">
    <property type="protein sequence ID" value="KAL3875341.1"/>
    <property type="molecule type" value="Genomic_DNA"/>
</dbReference>
<keyword evidence="3" id="KW-1133">Transmembrane helix</keyword>
<reference evidence="4 6" key="1">
    <citation type="submission" date="2024-11" db="EMBL/GenBank/DDBJ databases">
        <title>Chromosome-level genome assembly of the freshwater bivalve Anodonta woodiana.</title>
        <authorList>
            <person name="Chen X."/>
        </authorList>
    </citation>
    <scope>NUCLEOTIDE SEQUENCE [LARGE SCALE GENOMIC DNA]</scope>
    <source>
        <strain evidence="4">MN2024</strain>
        <tissue evidence="4">Gills</tissue>
    </source>
</reference>
<evidence type="ECO:0000313" key="4">
    <source>
        <dbReference type="EMBL" id="KAL3875341.1"/>
    </source>
</evidence>
<dbReference type="Gene3D" id="2.10.60.10">
    <property type="entry name" value="CD59"/>
    <property type="match status" value="1"/>
</dbReference>
<accession>A0ABD3WPF0</accession>
<evidence type="ECO:0000256" key="3">
    <source>
        <dbReference type="SAM" id="Phobius"/>
    </source>
</evidence>
<gene>
    <name evidence="4" type="ORF">ACJMK2_033299</name>
    <name evidence="5" type="ORF">ACJMK2_033403</name>
</gene>
<dbReference type="CDD" id="cd23590">
    <property type="entry name" value="TFP_LU_ECD_Bou"/>
    <property type="match status" value="1"/>
</dbReference>
<dbReference type="InterPro" id="IPR031424">
    <property type="entry name" value="QVR-like"/>
</dbReference>
<dbReference type="AlphaFoldDB" id="A0ABD3WPF0"/>